<dbReference type="PANTHER" id="PTHR45436:SF8">
    <property type="entry name" value="HISTIDINE KINASE"/>
    <property type="match status" value="1"/>
</dbReference>
<dbReference type="InterPro" id="IPR003660">
    <property type="entry name" value="HAMP_dom"/>
</dbReference>
<dbReference type="Gene3D" id="1.10.287.130">
    <property type="match status" value="1"/>
</dbReference>
<dbReference type="PRINTS" id="PR00344">
    <property type="entry name" value="BCTRLSENSOR"/>
</dbReference>
<dbReference type="SMART" id="SM00387">
    <property type="entry name" value="HATPase_c"/>
    <property type="match status" value="1"/>
</dbReference>
<dbReference type="InterPro" id="IPR003661">
    <property type="entry name" value="HisK_dim/P_dom"/>
</dbReference>
<dbReference type="InterPro" id="IPR036097">
    <property type="entry name" value="HisK_dim/P_sf"/>
</dbReference>
<evidence type="ECO:0000256" key="10">
    <source>
        <dbReference type="ARBA" id="ARBA00023136"/>
    </source>
</evidence>
<evidence type="ECO:0000256" key="1">
    <source>
        <dbReference type="ARBA" id="ARBA00000085"/>
    </source>
</evidence>
<proteinExistence type="predicted"/>
<keyword evidence="9" id="KW-0902">Two-component regulatory system</keyword>
<feature type="domain" description="Histidine kinase" evidence="12">
    <location>
        <begin position="245"/>
        <end position="458"/>
    </location>
</feature>
<name>A0A266N6U4_9PSED</name>
<evidence type="ECO:0000313" key="14">
    <source>
        <dbReference type="EMBL" id="OZY58153.1"/>
    </source>
</evidence>
<dbReference type="PROSITE" id="PS50109">
    <property type="entry name" value="HIS_KIN"/>
    <property type="match status" value="1"/>
</dbReference>
<evidence type="ECO:0000256" key="3">
    <source>
        <dbReference type="ARBA" id="ARBA00012438"/>
    </source>
</evidence>
<keyword evidence="8 11" id="KW-1133">Transmembrane helix</keyword>
<dbReference type="CDD" id="cd06225">
    <property type="entry name" value="HAMP"/>
    <property type="match status" value="1"/>
</dbReference>
<dbReference type="InterPro" id="IPR036890">
    <property type="entry name" value="HATPase_C_sf"/>
</dbReference>
<dbReference type="Pfam" id="PF00672">
    <property type="entry name" value="HAMP"/>
    <property type="match status" value="1"/>
</dbReference>
<feature type="transmembrane region" description="Helical" evidence="11">
    <location>
        <begin position="18"/>
        <end position="38"/>
    </location>
</feature>
<comment type="subcellular location">
    <subcellularLocation>
        <location evidence="2">Membrane</location>
    </subcellularLocation>
</comment>
<feature type="domain" description="HAMP" evidence="13">
    <location>
        <begin position="184"/>
        <end position="237"/>
    </location>
</feature>
<keyword evidence="5" id="KW-0808">Transferase</keyword>
<dbReference type="InterPro" id="IPR050428">
    <property type="entry name" value="TCS_sensor_his_kinase"/>
</dbReference>
<evidence type="ECO:0000313" key="15">
    <source>
        <dbReference type="Proteomes" id="UP000215788"/>
    </source>
</evidence>
<dbReference type="Pfam" id="PF02518">
    <property type="entry name" value="HATPase_c"/>
    <property type="match status" value="1"/>
</dbReference>
<dbReference type="SUPFAM" id="SSF55874">
    <property type="entry name" value="ATPase domain of HSP90 chaperone/DNA topoisomerase II/histidine kinase"/>
    <property type="match status" value="1"/>
</dbReference>
<evidence type="ECO:0000256" key="6">
    <source>
        <dbReference type="ARBA" id="ARBA00022692"/>
    </source>
</evidence>
<dbReference type="Gene3D" id="3.30.565.10">
    <property type="entry name" value="Histidine kinase-like ATPase, C-terminal domain"/>
    <property type="match status" value="1"/>
</dbReference>
<dbReference type="InterPro" id="IPR003594">
    <property type="entry name" value="HATPase_dom"/>
</dbReference>
<evidence type="ECO:0000259" key="12">
    <source>
        <dbReference type="PROSITE" id="PS50109"/>
    </source>
</evidence>
<organism evidence="14 15">
    <name type="scientific">Pseudomonas lundensis</name>
    <dbReference type="NCBI Taxonomy" id="86185"/>
    <lineage>
        <taxon>Bacteria</taxon>
        <taxon>Pseudomonadati</taxon>
        <taxon>Pseudomonadota</taxon>
        <taxon>Gammaproteobacteria</taxon>
        <taxon>Pseudomonadales</taxon>
        <taxon>Pseudomonadaceae</taxon>
        <taxon>Pseudomonas</taxon>
    </lineage>
</organism>
<reference evidence="14 15" key="1">
    <citation type="submission" date="2017-08" db="EMBL/GenBank/DDBJ databases">
        <title>Genomic and metabolic characterisation of spoilage-associated Pseudomonas species.</title>
        <authorList>
            <person name="Stanborough T."/>
            <person name="Fegan N."/>
            <person name="Powell S.M."/>
            <person name="Singh T."/>
            <person name="Tamplin M.L."/>
            <person name="Chandry P.S."/>
        </authorList>
    </citation>
    <scope>NUCLEOTIDE SEQUENCE [LARGE SCALE GENOMIC DNA]</scope>
    <source>
        <strain evidence="14 15">L1802</strain>
    </source>
</reference>
<dbReference type="SMART" id="SM00304">
    <property type="entry name" value="HAMP"/>
    <property type="match status" value="1"/>
</dbReference>
<dbReference type="GO" id="GO:0000155">
    <property type="term" value="F:phosphorelay sensor kinase activity"/>
    <property type="evidence" value="ECO:0007669"/>
    <property type="project" value="InterPro"/>
</dbReference>
<evidence type="ECO:0000256" key="9">
    <source>
        <dbReference type="ARBA" id="ARBA00023012"/>
    </source>
</evidence>
<dbReference type="CDD" id="cd00082">
    <property type="entry name" value="HisKA"/>
    <property type="match status" value="1"/>
</dbReference>
<evidence type="ECO:0000256" key="5">
    <source>
        <dbReference type="ARBA" id="ARBA00022679"/>
    </source>
</evidence>
<dbReference type="GO" id="GO:0005886">
    <property type="term" value="C:plasma membrane"/>
    <property type="evidence" value="ECO:0007669"/>
    <property type="project" value="TreeGrafter"/>
</dbReference>
<evidence type="ECO:0000256" key="4">
    <source>
        <dbReference type="ARBA" id="ARBA00022553"/>
    </source>
</evidence>
<dbReference type="PROSITE" id="PS50885">
    <property type="entry name" value="HAMP"/>
    <property type="match status" value="1"/>
</dbReference>
<accession>A0A266N6U4</accession>
<protein>
    <recommendedName>
        <fullName evidence="3">histidine kinase</fullName>
        <ecNumber evidence="3">2.7.13.3</ecNumber>
    </recommendedName>
</protein>
<dbReference type="RefSeq" id="WP_094994582.1">
    <property type="nucleotide sequence ID" value="NZ_NQKI01000032.1"/>
</dbReference>
<evidence type="ECO:0000256" key="8">
    <source>
        <dbReference type="ARBA" id="ARBA00022989"/>
    </source>
</evidence>
<keyword evidence="6 11" id="KW-0812">Transmembrane</keyword>
<dbReference type="EMBL" id="NQKI01000032">
    <property type="protein sequence ID" value="OZY58153.1"/>
    <property type="molecule type" value="Genomic_DNA"/>
</dbReference>
<dbReference type="PANTHER" id="PTHR45436">
    <property type="entry name" value="SENSOR HISTIDINE KINASE YKOH"/>
    <property type="match status" value="1"/>
</dbReference>
<keyword evidence="7 14" id="KW-0418">Kinase</keyword>
<evidence type="ECO:0000256" key="7">
    <source>
        <dbReference type="ARBA" id="ARBA00022777"/>
    </source>
</evidence>
<evidence type="ECO:0000256" key="11">
    <source>
        <dbReference type="SAM" id="Phobius"/>
    </source>
</evidence>
<sequence length="468" mass="52044">MSLPNPSKGWRSSSSRLLALYSFLFVAWSCILMGVLYYEVSDYLGNLAKHSLMQRQHLFSRFQGEQLDEALATSLTFDLRTVDAYGLFDAQQRHLSGPIQVIPADLPLDGQIHELSTCVDADDPNLPQDSCDAVATQTHDGRWLVLVRDNGSLFAVTRIILHALFWGLSLTIIPGIAGWHLLRRRPLQRIRAIQASAEAIVAGDLTYRLPLSNRRDELDMLAAIVNAMLDRIERLMHEVKGVCDNIAHDLRTPLTRLRAQLYRIQQQAPEGSPEAVQMDQVIAETDTLMARFRGLLRISELEDHQRRSGFVQLDPQPLLQELYDFYLPLAEEGQVTLLLEAPPPLPGLNGDRALLFEALANLLSNSIKFTPSGGEVTLRAVNDQGSVRIDVLDTGPGIAEAEREAVFQRFYRSDDQHGGFGLGLSIVAAIVNLHGFSLEVDNRPGGGARLSLHCRQSLISAQPRPWVV</sequence>
<gene>
    <name evidence="14" type="ORF">CJF39_17555</name>
</gene>
<keyword evidence="4" id="KW-0597">Phosphoprotein</keyword>
<dbReference type="EC" id="2.7.13.3" evidence="3"/>
<keyword evidence="10 11" id="KW-0472">Membrane</keyword>
<comment type="caution">
    <text evidence="14">The sequence shown here is derived from an EMBL/GenBank/DDBJ whole genome shotgun (WGS) entry which is preliminary data.</text>
</comment>
<comment type="catalytic activity">
    <reaction evidence="1">
        <text>ATP + protein L-histidine = ADP + protein N-phospho-L-histidine.</text>
        <dbReference type="EC" id="2.7.13.3"/>
    </reaction>
</comment>
<dbReference type="InterPro" id="IPR004358">
    <property type="entry name" value="Sig_transdc_His_kin-like_C"/>
</dbReference>
<evidence type="ECO:0000256" key="2">
    <source>
        <dbReference type="ARBA" id="ARBA00004370"/>
    </source>
</evidence>
<dbReference type="OrthoDB" id="9809766at2"/>
<feature type="transmembrane region" description="Helical" evidence="11">
    <location>
        <begin position="159"/>
        <end position="182"/>
    </location>
</feature>
<dbReference type="SUPFAM" id="SSF47384">
    <property type="entry name" value="Homodimeric domain of signal transducing histidine kinase"/>
    <property type="match status" value="1"/>
</dbReference>
<dbReference type="Proteomes" id="UP000215788">
    <property type="component" value="Unassembled WGS sequence"/>
</dbReference>
<dbReference type="InterPro" id="IPR005467">
    <property type="entry name" value="His_kinase_dom"/>
</dbReference>
<dbReference type="SUPFAM" id="SSF158472">
    <property type="entry name" value="HAMP domain-like"/>
    <property type="match status" value="1"/>
</dbReference>
<evidence type="ECO:0000259" key="13">
    <source>
        <dbReference type="PROSITE" id="PS50885"/>
    </source>
</evidence>
<dbReference type="AlphaFoldDB" id="A0A266N6U4"/>